<accession>A0A3N1HF36</accession>
<name>A0A3N1HF36_9PSEU</name>
<dbReference type="RefSeq" id="WP_123746310.1">
    <property type="nucleotide sequence ID" value="NZ_RJKM01000001.1"/>
</dbReference>
<reference evidence="2 3" key="1">
    <citation type="submission" date="2018-11" db="EMBL/GenBank/DDBJ databases">
        <title>Sequencing the genomes of 1000 actinobacteria strains.</title>
        <authorList>
            <person name="Klenk H.-P."/>
        </authorList>
    </citation>
    <scope>NUCLEOTIDE SEQUENCE [LARGE SCALE GENOMIC DNA]</scope>
    <source>
        <strain evidence="2 3">DSM 44231</strain>
    </source>
</reference>
<dbReference type="AlphaFoldDB" id="A0A3N1HF36"/>
<sequence length="136" mass="14715">MDEPTTPEDEPTTPVAGMTISLRTGRDVVIVDPDRFLAAARAAHHDLHPDLTEAEVAEAIADVTDAAYALIDRHGDLAADHEPPDRPPLPGVRVTDRPDGLSPAGSMSELVLDEPHPLQDYGCFLPDDVFARRPDH</sequence>
<dbReference type="Proteomes" id="UP000268727">
    <property type="component" value="Unassembled WGS sequence"/>
</dbReference>
<evidence type="ECO:0000313" key="3">
    <source>
        <dbReference type="Proteomes" id="UP000268727"/>
    </source>
</evidence>
<dbReference type="EMBL" id="RJKM01000001">
    <property type="protein sequence ID" value="ROP41134.1"/>
    <property type="molecule type" value="Genomic_DNA"/>
</dbReference>
<protein>
    <submittedName>
        <fullName evidence="2">Uncharacterized protein</fullName>
    </submittedName>
</protein>
<comment type="caution">
    <text evidence="2">The sequence shown here is derived from an EMBL/GenBank/DDBJ whole genome shotgun (WGS) entry which is preliminary data.</text>
</comment>
<organism evidence="2 3">
    <name type="scientific">Saccharothrix texasensis</name>
    <dbReference type="NCBI Taxonomy" id="103734"/>
    <lineage>
        <taxon>Bacteria</taxon>
        <taxon>Bacillati</taxon>
        <taxon>Actinomycetota</taxon>
        <taxon>Actinomycetes</taxon>
        <taxon>Pseudonocardiales</taxon>
        <taxon>Pseudonocardiaceae</taxon>
        <taxon>Saccharothrix</taxon>
    </lineage>
</organism>
<dbReference type="OrthoDB" id="3529460at2"/>
<gene>
    <name evidence="2" type="ORF">EDD40_6559</name>
</gene>
<evidence type="ECO:0000313" key="2">
    <source>
        <dbReference type="EMBL" id="ROP41134.1"/>
    </source>
</evidence>
<feature type="region of interest" description="Disordered" evidence="1">
    <location>
        <begin position="77"/>
        <end position="108"/>
    </location>
</feature>
<evidence type="ECO:0000256" key="1">
    <source>
        <dbReference type="SAM" id="MobiDB-lite"/>
    </source>
</evidence>
<proteinExistence type="predicted"/>
<keyword evidence="3" id="KW-1185">Reference proteome</keyword>